<gene>
    <name evidence="4" type="ORF">C6P46_002276</name>
</gene>
<accession>A0A9P7B762</accession>
<dbReference type="InterPro" id="IPR029058">
    <property type="entry name" value="AB_hydrolase_fold"/>
</dbReference>
<feature type="domain" description="Alpha/beta hydrolase fold-3" evidence="3">
    <location>
        <begin position="156"/>
        <end position="389"/>
    </location>
</feature>
<dbReference type="AlphaFoldDB" id="A0A9P7B762"/>
<dbReference type="OrthoDB" id="2152029at2759"/>
<dbReference type="PANTHER" id="PTHR48081">
    <property type="entry name" value="AB HYDROLASE SUPERFAMILY PROTEIN C4A8.06C"/>
    <property type="match status" value="1"/>
</dbReference>
<keyword evidence="2" id="KW-0812">Transmembrane</keyword>
<organism evidence="4 5">
    <name type="scientific">Rhodotorula mucilaginosa</name>
    <name type="common">Yeast</name>
    <name type="synonym">Rhodotorula rubra</name>
    <dbReference type="NCBI Taxonomy" id="5537"/>
    <lineage>
        <taxon>Eukaryota</taxon>
        <taxon>Fungi</taxon>
        <taxon>Dikarya</taxon>
        <taxon>Basidiomycota</taxon>
        <taxon>Pucciniomycotina</taxon>
        <taxon>Microbotryomycetes</taxon>
        <taxon>Sporidiobolales</taxon>
        <taxon>Sporidiobolaceae</taxon>
        <taxon>Rhodotorula</taxon>
    </lineage>
</organism>
<evidence type="ECO:0000313" key="5">
    <source>
        <dbReference type="Proteomes" id="UP000777482"/>
    </source>
</evidence>
<name>A0A9P7B762_RHOMI</name>
<dbReference type="GO" id="GO:0016787">
    <property type="term" value="F:hydrolase activity"/>
    <property type="evidence" value="ECO:0007669"/>
    <property type="project" value="UniProtKB-KW"/>
</dbReference>
<dbReference type="InterPro" id="IPR050300">
    <property type="entry name" value="GDXG_lipolytic_enzyme"/>
</dbReference>
<dbReference type="Proteomes" id="UP000777482">
    <property type="component" value="Unassembled WGS sequence"/>
</dbReference>
<dbReference type="Pfam" id="PF07859">
    <property type="entry name" value="Abhydrolase_3"/>
    <property type="match status" value="1"/>
</dbReference>
<proteinExistence type="predicted"/>
<evidence type="ECO:0000256" key="1">
    <source>
        <dbReference type="ARBA" id="ARBA00022801"/>
    </source>
</evidence>
<comment type="caution">
    <text evidence="4">The sequence shown here is derived from an EMBL/GenBank/DDBJ whole genome shotgun (WGS) entry which is preliminary data.</text>
</comment>
<sequence length="416" mass="46911">MVQDVEGRTGDRPDHKTPPSPTVPFPLNYLRLVYEFMLVIVCLPFYFLYFSILPKKRWRRSWSLLEAALMPAVKRIMAAFDRCGFKVSGRDTGAEPVHWWLRMRYGAEFEWVPPLEKGLRSGVVDDSAVERTRVGMFSWKREASSTNTSEQDLTGLYFHGGAYTHNSAHPKSSSSAIPKKLFQKSSRFSSMYTAEYRLLPDYPFSAALQDAAAAYVALLRRGIPGSKIVLIGDSSGGHLALALARWVRDTIARQENEEGKESTSCRLEAPAGLVLFSPWADPSHSFLGHTAEDYIPRSNDCDFLFEVGKFRLHLVNSLLGSHPPQFVESPYMSPGRKDIPPGTFVGHPPCFVHYGTGERCQAEGERLVANLERDGTRVEKVVTVDTPHDPLLLEMVWNKEQIRRIWDGAIDFIETL</sequence>
<keyword evidence="5" id="KW-1185">Reference proteome</keyword>
<keyword evidence="2" id="KW-0472">Membrane</keyword>
<evidence type="ECO:0000256" key="2">
    <source>
        <dbReference type="SAM" id="Phobius"/>
    </source>
</evidence>
<dbReference type="Gene3D" id="3.40.50.1820">
    <property type="entry name" value="alpha/beta hydrolase"/>
    <property type="match status" value="1"/>
</dbReference>
<evidence type="ECO:0000313" key="4">
    <source>
        <dbReference type="EMBL" id="KAG0663707.1"/>
    </source>
</evidence>
<keyword evidence="1" id="KW-0378">Hydrolase</keyword>
<dbReference type="SUPFAM" id="SSF53474">
    <property type="entry name" value="alpha/beta-Hydrolases"/>
    <property type="match status" value="1"/>
</dbReference>
<dbReference type="PANTHER" id="PTHR48081:SF8">
    <property type="entry name" value="ALPHA_BETA HYDROLASE FOLD-3 DOMAIN-CONTAINING PROTEIN-RELATED"/>
    <property type="match status" value="1"/>
</dbReference>
<dbReference type="EMBL" id="PUHQ01000018">
    <property type="protein sequence ID" value="KAG0663707.1"/>
    <property type="molecule type" value="Genomic_DNA"/>
</dbReference>
<reference evidence="4 5" key="1">
    <citation type="submission" date="2020-11" db="EMBL/GenBank/DDBJ databases">
        <title>Kefir isolates.</title>
        <authorList>
            <person name="Marcisauskas S."/>
            <person name="Kim Y."/>
            <person name="Blasche S."/>
        </authorList>
    </citation>
    <scope>NUCLEOTIDE SEQUENCE [LARGE SCALE GENOMIC DNA]</scope>
    <source>
        <strain evidence="4 5">KR</strain>
    </source>
</reference>
<dbReference type="InterPro" id="IPR013094">
    <property type="entry name" value="AB_hydrolase_3"/>
</dbReference>
<protein>
    <recommendedName>
        <fullName evidence="3">Alpha/beta hydrolase fold-3 domain-containing protein</fullName>
    </recommendedName>
</protein>
<feature type="transmembrane region" description="Helical" evidence="2">
    <location>
        <begin position="32"/>
        <end position="53"/>
    </location>
</feature>
<evidence type="ECO:0000259" key="3">
    <source>
        <dbReference type="Pfam" id="PF07859"/>
    </source>
</evidence>
<keyword evidence="2" id="KW-1133">Transmembrane helix</keyword>